<feature type="signal peptide" evidence="2">
    <location>
        <begin position="1"/>
        <end position="30"/>
    </location>
</feature>
<dbReference type="PROSITE" id="PS51318">
    <property type="entry name" value="TAT"/>
    <property type="match status" value="1"/>
</dbReference>
<feature type="compositionally biased region" description="Low complexity" evidence="1">
    <location>
        <begin position="247"/>
        <end position="259"/>
    </location>
</feature>
<dbReference type="RefSeq" id="WP_136782216.1">
    <property type="nucleotide sequence ID" value="NZ_SWCO01000005.1"/>
</dbReference>
<evidence type="ECO:0000313" key="3">
    <source>
        <dbReference type="EMBL" id="TKB03525.1"/>
    </source>
</evidence>
<reference evidence="3 4" key="1">
    <citation type="submission" date="2019-04" db="EMBL/GenBank/DDBJ databases">
        <title>Alteromonas portus sp. nov., an alginate lyase-excreting marine bacterium.</title>
        <authorList>
            <person name="Huang H."/>
            <person name="Mo K."/>
            <person name="Bao S."/>
        </authorList>
    </citation>
    <scope>NUCLEOTIDE SEQUENCE [LARGE SCALE GENOMIC DNA]</scope>
    <source>
        <strain evidence="3 4">HB161718</strain>
    </source>
</reference>
<dbReference type="InterPro" id="IPR006311">
    <property type="entry name" value="TAT_signal"/>
</dbReference>
<name>A0A4U0ZHQ5_9ALTE</name>
<evidence type="ECO:0000256" key="2">
    <source>
        <dbReference type="SAM" id="SignalP"/>
    </source>
</evidence>
<proteinExistence type="predicted"/>
<keyword evidence="4" id="KW-1185">Reference proteome</keyword>
<dbReference type="AlphaFoldDB" id="A0A4U0ZHQ5"/>
<feature type="region of interest" description="Disordered" evidence="1">
    <location>
        <begin position="237"/>
        <end position="279"/>
    </location>
</feature>
<sequence length="279" mass="31021">MQKLSRRKLLKGTAKSAPLLALASSKSVWASGCMSMSGSLSNNFSNKVTYECNGSAGCTPGFWKNHVQAWPKFLFPGIFLFSSDKFKVAWDWTMGSHAHLSNDEKYYGWSSDSLQKYANMDNHGSYSQTWVGLLETMCPSFITKETLWQSLNEGFEGGEKEAEYHMAAALLNAAHDGIDYGYDMVQLLTFCKKAEESNSKQTLHRFIDSLVSLNERGNIDAPEIQTFSTSDLEECYSPLSGRKKRSSSSYSSYTDQSSSEDTINTSKIIGDSSDYPSIS</sequence>
<accession>A0A4U0ZHQ5</accession>
<gene>
    <name evidence="3" type="ORF">E5672_10845</name>
</gene>
<protein>
    <submittedName>
        <fullName evidence="3">Uncharacterized protein</fullName>
    </submittedName>
</protein>
<dbReference type="EMBL" id="SWCO01000005">
    <property type="protein sequence ID" value="TKB03525.1"/>
    <property type="molecule type" value="Genomic_DNA"/>
</dbReference>
<evidence type="ECO:0000256" key="1">
    <source>
        <dbReference type="SAM" id="MobiDB-lite"/>
    </source>
</evidence>
<feature type="chain" id="PRO_5020253957" evidence="2">
    <location>
        <begin position="31"/>
        <end position="279"/>
    </location>
</feature>
<dbReference type="Proteomes" id="UP000305471">
    <property type="component" value="Unassembled WGS sequence"/>
</dbReference>
<organism evidence="3 4">
    <name type="scientific">Alteromonas portus</name>
    <dbReference type="NCBI Taxonomy" id="2565549"/>
    <lineage>
        <taxon>Bacteria</taxon>
        <taxon>Pseudomonadati</taxon>
        <taxon>Pseudomonadota</taxon>
        <taxon>Gammaproteobacteria</taxon>
        <taxon>Alteromonadales</taxon>
        <taxon>Alteromonadaceae</taxon>
        <taxon>Alteromonas/Salinimonas group</taxon>
        <taxon>Alteromonas</taxon>
    </lineage>
</organism>
<dbReference type="OrthoDB" id="6195511at2"/>
<evidence type="ECO:0000313" key="4">
    <source>
        <dbReference type="Proteomes" id="UP000305471"/>
    </source>
</evidence>
<comment type="caution">
    <text evidence="3">The sequence shown here is derived from an EMBL/GenBank/DDBJ whole genome shotgun (WGS) entry which is preliminary data.</text>
</comment>
<keyword evidence="2" id="KW-0732">Signal</keyword>